<organism evidence="1 6">
    <name type="scientific">Phytophthora fragariae</name>
    <dbReference type="NCBI Taxonomy" id="53985"/>
    <lineage>
        <taxon>Eukaryota</taxon>
        <taxon>Sar</taxon>
        <taxon>Stramenopiles</taxon>
        <taxon>Oomycota</taxon>
        <taxon>Peronosporomycetes</taxon>
        <taxon>Peronosporales</taxon>
        <taxon>Peronosporaceae</taxon>
        <taxon>Phytophthora</taxon>
    </lineage>
</organism>
<evidence type="ECO:0000313" key="3">
    <source>
        <dbReference type="EMBL" id="KAE9291714.1"/>
    </source>
</evidence>
<dbReference type="EMBL" id="QXFX01002886">
    <property type="protein sequence ID" value="KAE9072849.1"/>
    <property type="molecule type" value="Genomic_DNA"/>
</dbReference>
<evidence type="ECO:0000313" key="5">
    <source>
        <dbReference type="Proteomes" id="UP000486351"/>
    </source>
</evidence>
<comment type="caution">
    <text evidence="1">The sequence shown here is derived from an EMBL/GenBank/DDBJ whole genome shotgun (WGS) entry which is preliminary data.</text>
</comment>
<gene>
    <name evidence="2" type="ORF">PF004_g24609</name>
    <name evidence="3" type="ORF">PF008_g25262</name>
    <name evidence="1" type="ORF">PF010_g25320</name>
</gene>
<evidence type="ECO:0000313" key="4">
    <source>
        <dbReference type="Proteomes" id="UP000476176"/>
    </source>
</evidence>
<proteinExistence type="predicted"/>
<dbReference type="Proteomes" id="UP000476176">
    <property type="component" value="Unassembled WGS sequence"/>
</dbReference>
<evidence type="ECO:0000313" key="6">
    <source>
        <dbReference type="Proteomes" id="UP000488956"/>
    </source>
</evidence>
<dbReference type="AlphaFoldDB" id="A0A6G0K073"/>
<dbReference type="EMBL" id="QXGC01002840">
    <property type="protein sequence ID" value="KAE9181238.1"/>
    <property type="molecule type" value="Genomic_DNA"/>
</dbReference>
<name>A0A6G0K073_9STRA</name>
<dbReference type="EMBL" id="QXFY01002841">
    <property type="protein sequence ID" value="KAE9291714.1"/>
    <property type="molecule type" value="Genomic_DNA"/>
</dbReference>
<sequence>MPERVNQHHQEELSKFLKFFRSLLQLFLRLGVAPICAAPLESPFIHSDTLNCSTRSSSSLSSIMAMSRPSARSYPYTCKLSSCWSQVNAIPDLEDNSSIGTLTAKHSDFIASWMSY</sequence>
<protein>
    <submittedName>
        <fullName evidence="1">Uncharacterized protein</fullName>
    </submittedName>
</protein>
<dbReference type="Proteomes" id="UP000488956">
    <property type="component" value="Unassembled WGS sequence"/>
</dbReference>
<evidence type="ECO:0000313" key="1">
    <source>
        <dbReference type="EMBL" id="KAE9072849.1"/>
    </source>
</evidence>
<evidence type="ECO:0000313" key="2">
    <source>
        <dbReference type="EMBL" id="KAE9181238.1"/>
    </source>
</evidence>
<reference evidence="4 5" key="1">
    <citation type="submission" date="2018-09" db="EMBL/GenBank/DDBJ databases">
        <title>Genomic investigation of the strawberry pathogen Phytophthora fragariae indicates pathogenicity is determined by transcriptional variation in three key races.</title>
        <authorList>
            <person name="Adams T.M."/>
            <person name="Armitage A.D."/>
            <person name="Sobczyk M.K."/>
            <person name="Bates H.J."/>
            <person name="Dunwell J.M."/>
            <person name="Nellist C.F."/>
            <person name="Harrison R.J."/>
        </authorList>
    </citation>
    <scope>NUCLEOTIDE SEQUENCE [LARGE SCALE GENOMIC DNA]</scope>
    <source>
        <strain evidence="2 4">BC-23</strain>
        <strain evidence="3 5">NOV-77</strain>
        <strain evidence="1 6">ONT-3</strain>
    </source>
</reference>
<accession>A0A6G0K073</accession>
<dbReference type="Proteomes" id="UP000486351">
    <property type="component" value="Unassembled WGS sequence"/>
</dbReference>